<proteinExistence type="predicted"/>
<comment type="caution">
    <text evidence="1">The sequence shown here is derived from an EMBL/GenBank/DDBJ whole genome shotgun (WGS) entry which is preliminary data.</text>
</comment>
<dbReference type="AlphaFoldDB" id="U4V7A9"/>
<reference evidence="1 2" key="1">
    <citation type="journal article" date="2014" name="FEMS Microbiol. Lett.">
        <title>Genome sequencing analysis reveals virulence-related gene content of Ochrobactrum intermedium strain 229E, a urease-positive strain isolated from the human gastric niche.</title>
        <authorList>
            <person name="Kulkarni G.J."/>
            <person name="Shetty S."/>
            <person name="Dharne M.S."/>
            <person name="Shouche Y.S."/>
        </authorList>
    </citation>
    <scope>NUCLEOTIDE SEQUENCE [LARGE SCALE GENOMIC DNA]</scope>
    <source>
        <strain evidence="1 2">229E</strain>
    </source>
</reference>
<gene>
    <name evidence="1" type="ORF">Q644_25960</name>
</gene>
<evidence type="ECO:0000313" key="2">
    <source>
        <dbReference type="Proteomes" id="UP000016842"/>
    </source>
</evidence>
<accession>U4V7A9</accession>
<organism evidence="1 2">
    <name type="scientific">Brucella intermedia 229E</name>
    <dbReference type="NCBI Taxonomy" id="1337887"/>
    <lineage>
        <taxon>Bacteria</taxon>
        <taxon>Pseudomonadati</taxon>
        <taxon>Pseudomonadota</taxon>
        <taxon>Alphaproteobacteria</taxon>
        <taxon>Hyphomicrobiales</taxon>
        <taxon>Brucellaceae</taxon>
        <taxon>Brucella/Ochrobactrum group</taxon>
        <taxon>Brucella</taxon>
    </lineage>
</organism>
<sequence length="79" mass="8525">MDNALKQTLRAVPAILLEQEPLQVIGAQPCKNRPKKKKAAAAAFFGSADCHQAGIATRSRGVDRGRNFFQKPIASIGFC</sequence>
<name>U4V7A9_9HYPH</name>
<dbReference type="Proteomes" id="UP000016842">
    <property type="component" value="Unassembled WGS sequence"/>
</dbReference>
<evidence type="ECO:0000313" key="1">
    <source>
        <dbReference type="EMBL" id="ERM00574.1"/>
    </source>
</evidence>
<dbReference type="EMBL" id="ASXJ01000283">
    <property type="protein sequence ID" value="ERM00574.1"/>
    <property type="molecule type" value="Genomic_DNA"/>
</dbReference>
<protein>
    <submittedName>
        <fullName evidence="1">Uncharacterized protein</fullName>
    </submittedName>
</protein>